<proteinExistence type="predicted"/>
<gene>
    <name evidence="2" type="ORF">FLB61_09435</name>
</gene>
<feature type="transmembrane region" description="Helical" evidence="1">
    <location>
        <begin position="151"/>
        <end position="176"/>
    </location>
</feature>
<keyword evidence="3" id="KW-1185">Reference proteome</keyword>
<dbReference type="EMBL" id="VIRV01000013">
    <property type="protein sequence ID" value="MBY0759302.1"/>
    <property type="molecule type" value="Genomic_DNA"/>
</dbReference>
<keyword evidence="1" id="KW-0812">Transmembrane</keyword>
<dbReference type="Proteomes" id="UP000779049">
    <property type="component" value="Unassembled WGS sequence"/>
</dbReference>
<dbReference type="PANTHER" id="PTHR36833:SF1">
    <property type="entry name" value="INTEGRAL MEMBRANE TRANSPORT PROTEIN"/>
    <property type="match status" value="1"/>
</dbReference>
<sequence length="266" mass="30932">MRSMSGFFNIIRRFAIISVKKVSAYQFELWMTLIQLLFNLSFTVIFWYTLLQFIPAFAGWEIDELLLYTSMLFLGEGISGIFFGFRDMPERILQGELDKFLTRPVNVMAAMLFENVSVLYFIEQICVSVLMVGVIMWKYRITILVSHLPIALLNLILGVITIQLIIGVLTFLSFWFGRIENLRNLFLSVLEVKEYPITIFPRPIRRVLTYTIPVYFAAYYPCALLIGKETVDIGLEAVLCLQTVFWVWMFGKVWKMGLRRYEANGG</sequence>
<dbReference type="PANTHER" id="PTHR36833">
    <property type="entry name" value="SLR0610 PROTEIN-RELATED"/>
    <property type="match status" value="1"/>
</dbReference>
<dbReference type="Pfam" id="PF06182">
    <property type="entry name" value="ABC2_membrane_6"/>
    <property type="match status" value="1"/>
</dbReference>
<feature type="transmembrane region" description="Helical" evidence="1">
    <location>
        <begin position="207"/>
        <end position="227"/>
    </location>
</feature>
<accession>A0ABS7L969</accession>
<evidence type="ECO:0000313" key="3">
    <source>
        <dbReference type="Proteomes" id="UP000779049"/>
    </source>
</evidence>
<evidence type="ECO:0000256" key="1">
    <source>
        <dbReference type="SAM" id="Phobius"/>
    </source>
</evidence>
<keyword evidence="1" id="KW-0472">Membrane</keyword>
<reference evidence="2 3" key="1">
    <citation type="journal article" date="2020" name="New Microbes New Infect">
        <title>Sellimonas caecigallum sp. nov., description and genome sequence of a new member of the Sellimonas genus isolated from the cecum of feral chicken.</title>
        <authorList>
            <person name="Wongkuna S."/>
            <person name="Ghimire S."/>
            <person name="Antony L."/>
            <person name="Chankhamhaengdecha S."/>
            <person name="Janvilisri T."/>
            <person name="Scaria J."/>
        </authorList>
    </citation>
    <scope>NUCLEOTIDE SEQUENCE [LARGE SCALE GENOMIC DNA]</scope>
    <source>
        <strain evidence="2 3">SW451</strain>
    </source>
</reference>
<dbReference type="InterPro" id="IPR010390">
    <property type="entry name" value="ABC-2_transporter-like"/>
</dbReference>
<protein>
    <recommendedName>
        <fullName evidence="4">ABC-2 type transport system permease protein</fullName>
    </recommendedName>
</protein>
<keyword evidence="1" id="KW-1133">Transmembrane helix</keyword>
<evidence type="ECO:0008006" key="4">
    <source>
        <dbReference type="Google" id="ProtNLM"/>
    </source>
</evidence>
<name>A0ABS7L969_9FIRM</name>
<feature type="transmembrane region" description="Helical" evidence="1">
    <location>
        <begin position="118"/>
        <end position="139"/>
    </location>
</feature>
<feature type="transmembrane region" description="Helical" evidence="1">
    <location>
        <begin position="233"/>
        <end position="251"/>
    </location>
</feature>
<dbReference type="RefSeq" id="WP_221919972.1">
    <property type="nucleotide sequence ID" value="NZ_CP173660.1"/>
</dbReference>
<feature type="transmembrane region" description="Helical" evidence="1">
    <location>
        <begin position="65"/>
        <end position="85"/>
    </location>
</feature>
<evidence type="ECO:0000313" key="2">
    <source>
        <dbReference type="EMBL" id="MBY0759302.1"/>
    </source>
</evidence>
<comment type="caution">
    <text evidence="2">The sequence shown here is derived from an EMBL/GenBank/DDBJ whole genome shotgun (WGS) entry which is preliminary data.</text>
</comment>
<feature type="transmembrane region" description="Helical" evidence="1">
    <location>
        <begin position="29"/>
        <end position="50"/>
    </location>
</feature>
<organism evidence="2 3">
    <name type="scientific">Sellimonas caecigallum</name>
    <dbReference type="NCBI Taxonomy" id="2592333"/>
    <lineage>
        <taxon>Bacteria</taxon>
        <taxon>Bacillati</taxon>
        <taxon>Bacillota</taxon>
        <taxon>Clostridia</taxon>
        <taxon>Lachnospirales</taxon>
        <taxon>Lachnospiraceae</taxon>
        <taxon>Sellimonas</taxon>
    </lineage>
</organism>